<evidence type="ECO:0000256" key="12">
    <source>
        <dbReference type="ARBA" id="ARBA00023027"/>
    </source>
</evidence>
<feature type="domain" description="NADH:quinone oxidoreductase/Mrp antiporter transmembrane" evidence="19">
    <location>
        <begin position="112"/>
        <end position="385"/>
    </location>
</feature>
<feature type="transmembrane region" description="Helical" evidence="18">
    <location>
        <begin position="92"/>
        <end position="111"/>
    </location>
</feature>
<feature type="transmembrane region" description="Helical" evidence="18">
    <location>
        <begin position="423"/>
        <end position="448"/>
    </location>
</feature>
<evidence type="ECO:0000256" key="15">
    <source>
        <dbReference type="ARBA" id="ARBA00023136"/>
    </source>
</evidence>
<evidence type="ECO:0000256" key="4">
    <source>
        <dbReference type="ARBA" id="ARBA00021096"/>
    </source>
</evidence>
<keyword evidence="6" id="KW-0679">Respiratory chain</keyword>
<evidence type="ECO:0000256" key="7">
    <source>
        <dbReference type="ARBA" id="ARBA00022692"/>
    </source>
</evidence>
<evidence type="ECO:0000256" key="3">
    <source>
        <dbReference type="ARBA" id="ARBA00012944"/>
    </source>
</evidence>
<feature type="transmembrane region" description="Helical" evidence="18">
    <location>
        <begin position="460"/>
        <end position="480"/>
    </location>
</feature>
<dbReference type="InterPro" id="IPR003945">
    <property type="entry name" value="NU5C-like"/>
</dbReference>
<evidence type="ECO:0000256" key="11">
    <source>
        <dbReference type="ARBA" id="ARBA00022989"/>
    </source>
</evidence>
<keyword evidence="9" id="KW-1278">Translocase</keyword>
<feature type="transmembrane region" description="Helical" evidence="18">
    <location>
        <begin position="183"/>
        <end position="201"/>
    </location>
</feature>
<keyword evidence="5" id="KW-0813">Transport</keyword>
<feature type="transmembrane region" description="Helical" evidence="18">
    <location>
        <begin position="306"/>
        <end position="324"/>
    </location>
</feature>
<evidence type="ECO:0000256" key="17">
    <source>
        <dbReference type="ARBA" id="ARBA00049551"/>
    </source>
</evidence>
<evidence type="ECO:0000259" key="19">
    <source>
        <dbReference type="Pfam" id="PF00361"/>
    </source>
</evidence>
<evidence type="ECO:0000259" key="20">
    <source>
        <dbReference type="Pfam" id="PF06455"/>
    </source>
</evidence>
<feature type="transmembrane region" description="Helical" evidence="18">
    <location>
        <begin position="379"/>
        <end position="403"/>
    </location>
</feature>
<gene>
    <name evidence="21" type="primary">ND5</name>
</gene>
<name>C4NCI8_9HYME</name>
<evidence type="ECO:0000256" key="13">
    <source>
        <dbReference type="ARBA" id="ARBA00023075"/>
    </source>
</evidence>
<evidence type="ECO:0000256" key="2">
    <source>
        <dbReference type="ARBA" id="ARBA00004448"/>
    </source>
</evidence>
<evidence type="ECO:0000256" key="16">
    <source>
        <dbReference type="ARBA" id="ARBA00031027"/>
    </source>
</evidence>
<feature type="transmembrane region" description="Helical" evidence="18">
    <location>
        <begin position="213"/>
        <end position="233"/>
    </location>
</feature>
<feature type="transmembrane region" description="Helical" evidence="18">
    <location>
        <begin position="245"/>
        <end position="266"/>
    </location>
</feature>
<dbReference type="GO" id="GO:0003954">
    <property type="term" value="F:NADH dehydrogenase activity"/>
    <property type="evidence" value="ECO:0007669"/>
    <property type="project" value="TreeGrafter"/>
</dbReference>
<evidence type="ECO:0000256" key="6">
    <source>
        <dbReference type="ARBA" id="ARBA00022660"/>
    </source>
</evidence>
<dbReference type="GO" id="GO:0042773">
    <property type="term" value="P:ATP synthesis coupled electron transport"/>
    <property type="evidence" value="ECO:0007669"/>
    <property type="project" value="InterPro"/>
</dbReference>
<dbReference type="EC" id="7.1.1.2" evidence="3"/>
<protein>
    <recommendedName>
        <fullName evidence="4">NADH-ubiquinone oxidoreductase chain 5</fullName>
        <ecNumber evidence="3">7.1.1.2</ecNumber>
    </recommendedName>
    <alternativeName>
        <fullName evidence="16">NADH dehydrogenase subunit 5</fullName>
    </alternativeName>
</protein>
<keyword evidence="12" id="KW-0520">NAD</keyword>
<feature type="transmembrane region" description="Helical" evidence="18">
    <location>
        <begin position="553"/>
        <end position="570"/>
    </location>
</feature>
<dbReference type="PANTHER" id="PTHR42829:SF2">
    <property type="entry name" value="NADH-UBIQUINONE OXIDOREDUCTASE CHAIN 5"/>
    <property type="match status" value="1"/>
</dbReference>
<feature type="transmembrane region" description="Helical" evidence="18">
    <location>
        <begin position="12"/>
        <end position="33"/>
    </location>
</feature>
<proteinExistence type="predicted"/>
<geneLocation type="mitochondrion" evidence="21"/>
<dbReference type="PANTHER" id="PTHR42829">
    <property type="entry name" value="NADH-UBIQUINONE OXIDOREDUCTASE CHAIN 5"/>
    <property type="match status" value="1"/>
</dbReference>
<evidence type="ECO:0000256" key="14">
    <source>
        <dbReference type="ARBA" id="ARBA00023128"/>
    </source>
</evidence>
<dbReference type="InterPro" id="IPR001750">
    <property type="entry name" value="ND/Mrp_TM"/>
</dbReference>
<sequence length="571" mass="67943">MKYLFKMMILFLYIFFIIMMIIIMMMFSLFFLMNKLMLMYEFELMMMMNVKMEFIIVLDWISLMFISLVLMISSSVLLYSIEYMIDNNFYNLMRFFFLVMMFIGSMILMIISPNMMSIILGWDGLGLVSYCLVIFYQNEVSFNSGMVTVLTNRIGDTLILLVLGYLLMNGSFNFMWYNKLNNFLIFLIIMISFTKSAQIPYSSWLPKAMAAPTPVSSLVHSSTLVTAGVYLLMRFNYLIQLDKSMLNLLMFMSLMTMFMSGIMASIEFDLKKIIALSTLSQLGLMIFCLSLNLLEVTFFHLLTHAMFKSMLFMCAGIIIHNMLLNQDIRYMSMGFMNMPLVSMIFLCSSLSLMGMPFLSGFFSKDKIMDIYLLTNWMNMMIFILFFISLGLTSGYSIRLMYFVMIKDCKNMVYMKMYSNMSLMIYSMMFLFLLTNFIGFILSWLIFSMKNMIYLSLKMKLLIYMYMIMGILFSMLLSIYYHKICIIYYYMNLINLIYWMLYLSLMYKFSVKLLLIMTLNQKFNYELGWNEYLFGKNLIFFLKKLMKYDLMYKYLFNLMILFYYLLLMMIFI</sequence>
<feature type="transmembrane region" description="Helical" evidence="18">
    <location>
        <begin position="54"/>
        <end position="80"/>
    </location>
</feature>
<feature type="transmembrane region" description="Helical" evidence="18">
    <location>
        <begin position="336"/>
        <end position="358"/>
    </location>
</feature>
<dbReference type="GO" id="GO:0008137">
    <property type="term" value="F:NADH dehydrogenase (ubiquinone) activity"/>
    <property type="evidence" value="ECO:0007669"/>
    <property type="project" value="UniProtKB-EC"/>
</dbReference>
<dbReference type="InterPro" id="IPR010934">
    <property type="entry name" value="NADH_DH_su5_C"/>
</dbReference>
<keyword evidence="11 18" id="KW-1133">Transmembrane helix</keyword>
<evidence type="ECO:0000256" key="9">
    <source>
        <dbReference type="ARBA" id="ARBA00022967"/>
    </source>
</evidence>
<dbReference type="EMBL" id="FJ478177">
    <property type="protein sequence ID" value="ACJ69632.1"/>
    <property type="molecule type" value="Genomic_DNA"/>
</dbReference>
<evidence type="ECO:0000256" key="10">
    <source>
        <dbReference type="ARBA" id="ARBA00022982"/>
    </source>
</evidence>
<dbReference type="PRINTS" id="PR01434">
    <property type="entry name" value="NADHDHGNASE5"/>
</dbReference>
<evidence type="ECO:0000313" key="21">
    <source>
        <dbReference type="EMBL" id="ACJ69632.1"/>
    </source>
</evidence>
<evidence type="ECO:0000256" key="1">
    <source>
        <dbReference type="ARBA" id="ARBA00003257"/>
    </source>
</evidence>
<feature type="domain" description="NADH dehydrogenase subunit 5 C-terminal" evidence="20">
    <location>
        <begin position="395"/>
        <end position="570"/>
    </location>
</feature>
<keyword evidence="8" id="KW-0999">Mitochondrion inner membrane</keyword>
<accession>C4NCI8</accession>
<organism evidence="21">
    <name type="scientific">Enicospilus sp. MD-2008</name>
    <dbReference type="NCBI Taxonomy" id="576951"/>
    <lineage>
        <taxon>Eukaryota</taxon>
        <taxon>Metazoa</taxon>
        <taxon>Ecdysozoa</taxon>
        <taxon>Arthropoda</taxon>
        <taxon>Hexapoda</taxon>
        <taxon>Insecta</taxon>
        <taxon>Pterygota</taxon>
        <taxon>Neoptera</taxon>
        <taxon>Endopterygota</taxon>
        <taxon>Hymenoptera</taxon>
        <taxon>Apocrita</taxon>
        <taxon>Ichneumonoidea</taxon>
        <taxon>Ichneumonidae</taxon>
        <taxon>Ophioninae</taxon>
        <taxon>Enicospilus</taxon>
    </lineage>
</organism>
<feature type="transmembrane region" description="Helical" evidence="18">
    <location>
        <begin position="272"/>
        <end position="294"/>
    </location>
</feature>
<evidence type="ECO:0000256" key="18">
    <source>
        <dbReference type="SAM" id="Phobius"/>
    </source>
</evidence>
<dbReference type="GO" id="GO:0005743">
    <property type="term" value="C:mitochondrial inner membrane"/>
    <property type="evidence" value="ECO:0007669"/>
    <property type="project" value="UniProtKB-SubCell"/>
</dbReference>
<comment type="subcellular location">
    <subcellularLocation>
        <location evidence="2">Mitochondrion inner membrane</location>
        <topology evidence="2">Multi-pass membrane protein</topology>
    </subcellularLocation>
</comment>
<reference evidence="21" key="1">
    <citation type="journal article" date="2009" name="Mol. Biol. Evol.">
        <title>Characterization of 67 mitochondrial tRNA gene rearrangements in the Hymenoptera suggests that mitochondrial tRNA gene position is selectively neutral.</title>
        <authorList>
            <person name="Dowton M."/>
            <person name="Cameron S.L."/>
            <person name="Dowavic J.I."/>
            <person name="Austin A.D."/>
            <person name="Whiting M.F."/>
        </authorList>
    </citation>
    <scope>NUCLEOTIDE SEQUENCE</scope>
</reference>
<feature type="transmembrane region" description="Helical" evidence="18">
    <location>
        <begin position="486"/>
        <end position="506"/>
    </location>
</feature>
<evidence type="ECO:0000256" key="5">
    <source>
        <dbReference type="ARBA" id="ARBA00022448"/>
    </source>
</evidence>
<keyword evidence="15 18" id="KW-0472">Membrane</keyword>
<feature type="transmembrane region" description="Helical" evidence="18">
    <location>
        <begin position="118"/>
        <end position="137"/>
    </location>
</feature>
<keyword evidence="14 21" id="KW-0496">Mitochondrion</keyword>
<dbReference type="GO" id="GO:0015990">
    <property type="term" value="P:electron transport coupled proton transport"/>
    <property type="evidence" value="ECO:0007669"/>
    <property type="project" value="TreeGrafter"/>
</dbReference>
<dbReference type="AlphaFoldDB" id="C4NCI8"/>
<reference evidence="21" key="2">
    <citation type="journal article" date="2009" name="Mol. Phylogenet. Evol.">
        <title>Phylogenetic approaches for the analysis of mitochondrial genome sequence data in the Hymenoptera--a lineage with both rapidly and slowly evolving mitochondrial genomes.</title>
        <authorList>
            <person name="Dowton M."/>
            <person name="Cameron S.L."/>
            <person name="Austin A.D."/>
            <person name="Whiting M.F."/>
        </authorList>
    </citation>
    <scope>NUCLEOTIDE SEQUENCE</scope>
</reference>
<evidence type="ECO:0000256" key="8">
    <source>
        <dbReference type="ARBA" id="ARBA00022792"/>
    </source>
</evidence>
<keyword evidence="10" id="KW-0249">Electron transport</keyword>
<keyword evidence="7 18" id="KW-0812">Transmembrane</keyword>
<comment type="function">
    <text evidence="1">Core subunit of the mitochondrial membrane respiratory chain NADH dehydrogenase (Complex I) that is believed to belong to the minimal assembly required for catalysis. Complex I functions in the transfer of electrons from NADH to the respiratory chain. The immediate electron acceptor for the enzyme is believed to be ubiquinone.</text>
</comment>
<dbReference type="Pfam" id="PF00361">
    <property type="entry name" value="Proton_antipo_M"/>
    <property type="match status" value="1"/>
</dbReference>
<keyword evidence="13" id="KW-0830">Ubiquinone</keyword>
<dbReference type="Pfam" id="PF06455">
    <property type="entry name" value="NADH5_C"/>
    <property type="match status" value="1"/>
</dbReference>
<feature type="transmembrane region" description="Helical" evidence="18">
    <location>
        <begin position="157"/>
        <end position="176"/>
    </location>
</feature>
<comment type="catalytic activity">
    <reaction evidence="17">
        <text>a ubiquinone + NADH + 5 H(+)(in) = a ubiquinol + NAD(+) + 4 H(+)(out)</text>
        <dbReference type="Rhea" id="RHEA:29091"/>
        <dbReference type="Rhea" id="RHEA-COMP:9565"/>
        <dbReference type="Rhea" id="RHEA-COMP:9566"/>
        <dbReference type="ChEBI" id="CHEBI:15378"/>
        <dbReference type="ChEBI" id="CHEBI:16389"/>
        <dbReference type="ChEBI" id="CHEBI:17976"/>
        <dbReference type="ChEBI" id="CHEBI:57540"/>
        <dbReference type="ChEBI" id="CHEBI:57945"/>
        <dbReference type="EC" id="7.1.1.2"/>
    </reaction>
</comment>